<comment type="caution">
    <text evidence="1">The sequence shown here is derived from an EMBL/GenBank/DDBJ whole genome shotgun (WGS) entry which is preliminary data.</text>
</comment>
<protein>
    <submittedName>
        <fullName evidence="1">Uncharacterized protein</fullName>
    </submittedName>
</protein>
<dbReference type="EMBL" id="JAGFNK010000140">
    <property type="protein sequence ID" value="KAI9507114.1"/>
    <property type="molecule type" value="Genomic_DNA"/>
</dbReference>
<evidence type="ECO:0000313" key="1">
    <source>
        <dbReference type="EMBL" id="KAI9507114.1"/>
    </source>
</evidence>
<proteinExistence type="predicted"/>
<accession>A0ACC0U7G3</accession>
<name>A0ACC0U7G3_9AGAM</name>
<sequence length="583" mass="62726">MWDFDHNKSHDPRTGLNKCLPANAAAPQLLIYQTLASHPNASDVLANNAAPPLSGQRPYLLKMLQRHLGTRLVADTLDWDALAHYNFDASALSLDNVYKALKRDVETYYFLWVAVRKVLAEAPSTMFSGARVSSADQKTQLPLSELLDAALQQFLAELGDALMNFVDGPHCTAVDPRDNDDPRTIRKKARSLVARFEKLGRSRDMLMVAIPATESGIEATASLQREDGINVNLTSVSGVVHATACAQAGAVAVTLPIAEMHRWRRGIGRDVPDSGEEDSAVGVGGGGGGEDAETIAAYFQLHGFSNTGLIAAKMKHVDDACPLAALAALSFDADQVRKAEWYAGYRNLPWPPPLALSGDAVRRAKAFPPPSGDADKVTGTSWGTTMKQMDGHTFSTFSAITYSAVGSGRAAMSMIADVARREIEWQLSLMHKLPFSGSLPSFITNAARNSSGSSLRHRPAGVDRVGTAMAAAVAVDARVPAALAHALQVHRPGKRKRSLATGQTSVEAVAEAKAPDFVHRRAQKRARRDTGRSHDHRTFPDRSTAQGEDGREGKDEHEQQERTASFLYRGRGSTSGGAGTSHP</sequence>
<dbReference type="Proteomes" id="UP001207468">
    <property type="component" value="Unassembled WGS sequence"/>
</dbReference>
<reference evidence="1" key="1">
    <citation type="submission" date="2021-03" db="EMBL/GenBank/DDBJ databases">
        <title>Evolutionary priming and transition to the ectomycorrhizal habit in an iconic lineage of mushroom-forming fungi: is preadaptation a requirement?</title>
        <authorList>
            <consortium name="DOE Joint Genome Institute"/>
            <person name="Looney B.P."/>
            <person name="Miyauchi S."/>
            <person name="Morin E."/>
            <person name="Drula E."/>
            <person name="Courty P.E."/>
            <person name="Chicoki N."/>
            <person name="Fauchery L."/>
            <person name="Kohler A."/>
            <person name="Kuo A."/>
            <person name="LaButti K."/>
            <person name="Pangilinan J."/>
            <person name="Lipzen A."/>
            <person name="Riley R."/>
            <person name="Andreopoulos W."/>
            <person name="He G."/>
            <person name="Johnson J."/>
            <person name="Barry K.W."/>
            <person name="Grigoriev I.V."/>
            <person name="Nagy L."/>
            <person name="Hibbett D."/>
            <person name="Henrissat B."/>
            <person name="Matheny P.B."/>
            <person name="Labbe J."/>
            <person name="Martin A.F."/>
        </authorList>
    </citation>
    <scope>NUCLEOTIDE SEQUENCE</scope>
    <source>
        <strain evidence="1">BPL698</strain>
    </source>
</reference>
<keyword evidence="2" id="KW-1185">Reference proteome</keyword>
<evidence type="ECO:0000313" key="2">
    <source>
        <dbReference type="Proteomes" id="UP001207468"/>
    </source>
</evidence>
<gene>
    <name evidence="1" type="ORF">F5148DRAFT_159889</name>
</gene>
<organism evidence="1 2">
    <name type="scientific">Russula earlei</name>
    <dbReference type="NCBI Taxonomy" id="71964"/>
    <lineage>
        <taxon>Eukaryota</taxon>
        <taxon>Fungi</taxon>
        <taxon>Dikarya</taxon>
        <taxon>Basidiomycota</taxon>
        <taxon>Agaricomycotina</taxon>
        <taxon>Agaricomycetes</taxon>
        <taxon>Russulales</taxon>
        <taxon>Russulaceae</taxon>
        <taxon>Russula</taxon>
    </lineage>
</organism>